<accession>A0A9W5LGQ2</accession>
<name>A0A9W5LGQ2_9BACI</name>
<evidence type="ECO:0000313" key="1">
    <source>
        <dbReference type="EMBL" id="ELS60429.1"/>
    </source>
</evidence>
<organism evidence="1 2">
    <name type="scientific">Bacillus inaquosorum KCTC 13429</name>
    <dbReference type="NCBI Taxonomy" id="1236548"/>
    <lineage>
        <taxon>Bacteria</taxon>
        <taxon>Bacillati</taxon>
        <taxon>Bacillota</taxon>
        <taxon>Bacilli</taxon>
        <taxon>Bacillales</taxon>
        <taxon>Bacillaceae</taxon>
        <taxon>Bacillus</taxon>
    </lineage>
</organism>
<gene>
    <name evidence="1" type="ORF">BSI_28290</name>
</gene>
<dbReference type="EMBL" id="AMXN01000005">
    <property type="protein sequence ID" value="ELS60429.1"/>
    <property type="molecule type" value="Genomic_DNA"/>
</dbReference>
<proteinExistence type="predicted"/>
<evidence type="ECO:0000313" key="2">
    <source>
        <dbReference type="Proteomes" id="UP000011182"/>
    </source>
</evidence>
<reference evidence="1 2" key="1">
    <citation type="journal article" date="2014" name="Syst. Appl. Microbiol.">
        <title>Genomic insights into the taxonomic status of the three subspecies of Bacillus subtilis.</title>
        <authorList>
            <person name="Yi H."/>
            <person name="Chun J."/>
            <person name="Cha C.J."/>
        </authorList>
    </citation>
    <scope>NUCLEOTIDE SEQUENCE [LARGE SCALE GENOMIC DNA]</scope>
    <source>
        <strain evidence="1 2">KCTC 13429</strain>
    </source>
</reference>
<comment type="caution">
    <text evidence="1">The sequence shown here is derived from an EMBL/GenBank/DDBJ whole genome shotgun (WGS) entry which is preliminary data.</text>
</comment>
<dbReference type="Proteomes" id="UP000011182">
    <property type="component" value="Unassembled WGS sequence"/>
</dbReference>
<dbReference type="AlphaFoldDB" id="A0A9W5LGQ2"/>
<keyword evidence="2" id="KW-1185">Reference proteome</keyword>
<sequence length="46" mass="5542">MTYDVQHIHFSEKAFYRSFFHALCSIRRYMPHALLFSTMAMGLKKE</sequence>
<protein>
    <submittedName>
        <fullName evidence="1">Uncharacterized protein</fullName>
    </submittedName>
</protein>